<dbReference type="RefSeq" id="WP_130262393.1">
    <property type="nucleotide sequence ID" value="NZ_BCBV01000061.1"/>
</dbReference>
<sequence>MGYGLGAPANLSDGVSLFRGGGQNIKINSASTKGDNEWWGHSSITDEKGNSLLSVGPDSQVQKATSLSETWKNSIKGADLSWDTCLGKEGTWSVELNNISATAISKYASGVTRWDLLLNSCVGHTSRALWGAGVPNIYLFHPHFLNAQLLIRQLGIYSSPYLYQIP</sequence>
<organism evidence="1 2">
    <name type="scientific">Porphyromonas gingivalis</name>
    <name type="common">Bacteroides gingivalis</name>
    <dbReference type="NCBI Taxonomy" id="837"/>
    <lineage>
        <taxon>Bacteria</taxon>
        <taxon>Pseudomonadati</taxon>
        <taxon>Bacteroidota</taxon>
        <taxon>Bacteroidia</taxon>
        <taxon>Bacteroidales</taxon>
        <taxon>Porphyromonadaceae</taxon>
        <taxon>Porphyromonas</taxon>
    </lineage>
</organism>
<dbReference type="AlphaFoldDB" id="A0AAF0BG10"/>
<evidence type="ECO:0000313" key="1">
    <source>
        <dbReference type="EMBL" id="WCG03396.1"/>
    </source>
</evidence>
<dbReference type="Proteomes" id="UP001179501">
    <property type="component" value="Chromosome"/>
</dbReference>
<dbReference type="EMBL" id="CP116614">
    <property type="protein sequence ID" value="WCG03396.1"/>
    <property type="molecule type" value="Genomic_DNA"/>
</dbReference>
<reference evidence="1" key="1">
    <citation type="submission" date="2023-01" db="EMBL/GenBank/DDBJ databases">
        <title>Phages are important unrecognized players in the ecology of the oral pathogen Porphyromonas gingivalis.</title>
        <authorList>
            <person name="Matrishin C.B."/>
            <person name="Kauffman K.M."/>
        </authorList>
    </citation>
    <scope>NUCLEOTIDE SEQUENCE</scope>
    <source>
        <strain evidence="1">ATCC 49417</strain>
    </source>
</reference>
<name>A0AAF0BG10_PORGN</name>
<protein>
    <submittedName>
        <fullName evidence="1">Uncharacterized protein</fullName>
    </submittedName>
</protein>
<evidence type="ECO:0000313" key="2">
    <source>
        <dbReference type="Proteomes" id="UP001179501"/>
    </source>
</evidence>
<gene>
    <name evidence="1" type="ORF">NY151_01220</name>
</gene>
<proteinExistence type="predicted"/>
<accession>A0AAF0BG10</accession>